<dbReference type="InterPro" id="IPR036390">
    <property type="entry name" value="WH_DNA-bd_sf"/>
</dbReference>
<evidence type="ECO:0000259" key="2">
    <source>
        <dbReference type="PROSITE" id="PS50995"/>
    </source>
</evidence>
<feature type="compositionally biased region" description="Basic residues" evidence="1">
    <location>
        <begin position="164"/>
        <end position="195"/>
    </location>
</feature>
<dbReference type="PANTHER" id="PTHR33164:SF95">
    <property type="entry name" value="TRANSCRIPTIONAL REGULATOR"/>
    <property type="match status" value="1"/>
</dbReference>
<reference evidence="3 4" key="1">
    <citation type="submission" date="2018-10" db="EMBL/GenBank/DDBJ databases">
        <title>Genomic Encyclopedia of Type Strains, Phase IV (KMG-IV): sequencing the most valuable type-strain genomes for metagenomic binning, comparative biology and taxonomic classification.</title>
        <authorList>
            <person name="Goeker M."/>
        </authorList>
    </citation>
    <scope>NUCLEOTIDE SEQUENCE [LARGE SCALE GENOMIC DNA]</scope>
    <source>
        <strain evidence="3 4">DSM 4734</strain>
    </source>
</reference>
<proteinExistence type="predicted"/>
<dbReference type="EMBL" id="RBIM01000004">
    <property type="protein sequence ID" value="RKQ96623.1"/>
    <property type="molecule type" value="Genomic_DNA"/>
</dbReference>
<accession>A0A495D3Y0</accession>
<dbReference type="SMART" id="SM00347">
    <property type="entry name" value="HTH_MARR"/>
    <property type="match status" value="1"/>
</dbReference>
<evidence type="ECO:0000313" key="4">
    <source>
        <dbReference type="Proteomes" id="UP000273675"/>
    </source>
</evidence>
<dbReference type="InterPro" id="IPR036388">
    <property type="entry name" value="WH-like_DNA-bd_sf"/>
</dbReference>
<dbReference type="AlphaFoldDB" id="A0A495D3Y0"/>
<dbReference type="GO" id="GO:0006950">
    <property type="term" value="P:response to stress"/>
    <property type="evidence" value="ECO:0007669"/>
    <property type="project" value="TreeGrafter"/>
</dbReference>
<dbReference type="GO" id="GO:0003700">
    <property type="term" value="F:DNA-binding transcription factor activity"/>
    <property type="evidence" value="ECO:0007669"/>
    <property type="project" value="InterPro"/>
</dbReference>
<name>A0A495D3Y0_9PROT</name>
<dbReference type="InterPro" id="IPR039422">
    <property type="entry name" value="MarR/SlyA-like"/>
</dbReference>
<dbReference type="Gene3D" id="1.10.10.10">
    <property type="entry name" value="Winged helix-like DNA-binding domain superfamily/Winged helix DNA-binding domain"/>
    <property type="match status" value="1"/>
</dbReference>
<dbReference type="PROSITE" id="PS50995">
    <property type="entry name" value="HTH_MARR_2"/>
    <property type="match status" value="1"/>
</dbReference>
<evidence type="ECO:0000313" key="3">
    <source>
        <dbReference type="EMBL" id="RKQ96623.1"/>
    </source>
</evidence>
<dbReference type="Pfam" id="PF12802">
    <property type="entry name" value="MarR_2"/>
    <property type="match status" value="1"/>
</dbReference>
<feature type="domain" description="HTH marR-type" evidence="2">
    <location>
        <begin position="14"/>
        <end position="146"/>
    </location>
</feature>
<organism evidence="3 4">
    <name type="scientific">Maricaulis maris</name>
    <dbReference type="NCBI Taxonomy" id="74318"/>
    <lineage>
        <taxon>Bacteria</taxon>
        <taxon>Pseudomonadati</taxon>
        <taxon>Pseudomonadota</taxon>
        <taxon>Alphaproteobacteria</taxon>
        <taxon>Maricaulales</taxon>
        <taxon>Maricaulaceae</taxon>
        <taxon>Maricaulis</taxon>
    </lineage>
</organism>
<feature type="region of interest" description="Disordered" evidence="1">
    <location>
        <begin position="162"/>
        <end position="204"/>
    </location>
</feature>
<dbReference type="InterPro" id="IPR000835">
    <property type="entry name" value="HTH_MarR-typ"/>
</dbReference>
<dbReference type="SUPFAM" id="SSF46785">
    <property type="entry name" value="Winged helix' DNA-binding domain"/>
    <property type="match status" value="1"/>
</dbReference>
<dbReference type="RefSeq" id="WP_075190082.1">
    <property type="nucleotide sequence ID" value="NZ_RBIM01000004.1"/>
</dbReference>
<comment type="caution">
    <text evidence="3">The sequence shown here is derived from an EMBL/GenBank/DDBJ whole genome shotgun (WGS) entry which is preliminary data.</text>
</comment>
<dbReference type="PANTHER" id="PTHR33164">
    <property type="entry name" value="TRANSCRIPTIONAL REGULATOR, MARR FAMILY"/>
    <property type="match status" value="1"/>
</dbReference>
<dbReference type="Proteomes" id="UP000273675">
    <property type="component" value="Unassembled WGS sequence"/>
</dbReference>
<gene>
    <name evidence="3" type="ORF">C7435_1955</name>
</gene>
<dbReference type="OrthoDB" id="7349109at2"/>
<protein>
    <submittedName>
        <fullName evidence="3">MarR family transcriptional regulator</fullName>
    </submittedName>
</protein>
<evidence type="ECO:0000256" key="1">
    <source>
        <dbReference type="SAM" id="MobiDB-lite"/>
    </source>
</evidence>
<sequence length="204" mass="22247">MAHDKHDTKGFDLSDSPGHLLHRSQQFAAERFTKAMAGAKLTQRQFAVLHATAQEEGLTQTQLVKSTGIDRSTLAELVARMVKNGLLEREKLADDARANAVKLTESGRALLEAATLGAMEADKAILSALPKNKRASFIETLRRIAETLEKGEEAAKQAKLIAKEKKKKAKKKAKEKAKAKAKKAEKKGKKSKKHRADAPDTATA</sequence>
<dbReference type="PRINTS" id="PR00598">
    <property type="entry name" value="HTHMARR"/>
</dbReference>